<dbReference type="Pfam" id="PF08659">
    <property type="entry name" value="KR"/>
    <property type="match status" value="1"/>
</dbReference>
<dbReference type="SUPFAM" id="SSF53901">
    <property type="entry name" value="Thiolase-like"/>
    <property type="match status" value="2"/>
</dbReference>
<dbReference type="InterPro" id="IPR036736">
    <property type="entry name" value="ACP-like_sf"/>
</dbReference>
<dbReference type="InterPro" id="IPR014031">
    <property type="entry name" value="Ketoacyl_synth_C"/>
</dbReference>
<comment type="caution">
    <text evidence="8">The sequence shown here is derived from an EMBL/GenBank/DDBJ whole genome shotgun (WGS) entry which is preliminary data.</text>
</comment>
<proteinExistence type="predicted"/>
<dbReference type="InterPro" id="IPR049900">
    <property type="entry name" value="PKS_mFAS_DH"/>
</dbReference>
<dbReference type="SMART" id="SM00822">
    <property type="entry name" value="PKS_KR"/>
    <property type="match status" value="1"/>
</dbReference>
<keyword evidence="3" id="KW-0808">Transferase</keyword>
<feature type="domain" description="Ketosynthase family 3 (KS3)" evidence="6">
    <location>
        <begin position="35"/>
        <end position="471"/>
    </location>
</feature>
<dbReference type="Gene3D" id="1.10.1200.10">
    <property type="entry name" value="ACP-like"/>
    <property type="match status" value="1"/>
</dbReference>
<dbReference type="Pfam" id="PF16197">
    <property type="entry name" value="KAsynt_C_assoc"/>
    <property type="match status" value="1"/>
</dbReference>
<dbReference type="Gene3D" id="3.40.366.10">
    <property type="entry name" value="Malonyl-Coenzyme A Acyl Carrier Protein, domain 2"/>
    <property type="match status" value="1"/>
</dbReference>
<dbReference type="Gene3D" id="3.40.47.10">
    <property type="match status" value="1"/>
</dbReference>
<dbReference type="InterPro" id="IPR016035">
    <property type="entry name" value="Acyl_Trfase/lysoPLipase"/>
</dbReference>
<dbReference type="SUPFAM" id="SSF47336">
    <property type="entry name" value="ACP-like"/>
    <property type="match status" value="1"/>
</dbReference>
<evidence type="ECO:0000256" key="2">
    <source>
        <dbReference type="ARBA" id="ARBA00022553"/>
    </source>
</evidence>
<dbReference type="SMART" id="SM00825">
    <property type="entry name" value="PKS_KS"/>
    <property type="match status" value="1"/>
</dbReference>
<evidence type="ECO:0000256" key="4">
    <source>
        <dbReference type="PROSITE-ProRule" id="PRU01363"/>
    </source>
</evidence>
<dbReference type="SUPFAM" id="SSF52151">
    <property type="entry name" value="FabD/lysophospholipase-like"/>
    <property type="match status" value="1"/>
</dbReference>
<evidence type="ECO:0000259" key="7">
    <source>
        <dbReference type="PROSITE" id="PS52019"/>
    </source>
</evidence>
<dbReference type="PANTHER" id="PTHR43775">
    <property type="entry name" value="FATTY ACID SYNTHASE"/>
    <property type="match status" value="1"/>
</dbReference>
<keyword evidence="2" id="KW-0597">Phosphoprotein</keyword>
<keyword evidence="1" id="KW-0596">Phosphopantetheine</keyword>
<dbReference type="SMART" id="SM00827">
    <property type="entry name" value="PKS_AT"/>
    <property type="match status" value="1"/>
</dbReference>
<dbReference type="InterPro" id="IPR014030">
    <property type="entry name" value="Ketoacyl_synth_N"/>
</dbReference>
<dbReference type="InterPro" id="IPR013968">
    <property type="entry name" value="PKS_KR"/>
</dbReference>
<dbReference type="Pfam" id="PF14765">
    <property type="entry name" value="PS-DH"/>
    <property type="match status" value="1"/>
</dbReference>
<dbReference type="InterPro" id="IPR020841">
    <property type="entry name" value="PKS_Beta-ketoAc_synthase_dom"/>
</dbReference>
<feature type="domain" description="PKS/mFAS DH" evidence="7">
    <location>
        <begin position="940"/>
        <end position="1223"/>
    </location>
</feature>
<dbReference type="InterPro" id="IPR050091">
    <property type="entry name" value="PKS_NRPS_Biosynth_Enz"/>
</dbReference>
<dbReference type="PROSITE" id="PS52004">
    <property type="entry name" value="KS3_2"/>
    <property type="match status" value="1"/>
</dbReference>
<dbReference type="STRING" id="400727.A0A2T7P1V7"/>
<dbReference type="InterPro" id="IPR014043">
    <property type="entry name" value="Acyl_transferase_dom"/>
</dbReference>
<sequence>MAQLVLVLPALPGAQTQDQTILSLSSQTTNIEPVDEAVAIVGIAAITPGAENIRDFWRLLENGENHITDVPASRWDADAFYDSDPLKPGKAYVKKAGFVKDVEKFDNVFFEINDYEAASLDPQQSLVLECTHMALEDGGFTRTQMSGTSTGVFIGAMTTDHGSYYPAGSPDVDSYTATGVSNSMLAGRVSFVYNLLGPPWSSTQPAPRHSWPSTRAFRPSRTVRARRDIKALYPCFSRDCDMAICGGVNYIGAPTIFVQLSKTKMLSPTGQSRAFSADADGYVRGEGCGIVVLKSLKDALHNNDRIWATVVSGVNQDGHTVTPVTAPSGTQQEKLMTDIYTKYGVDVSRLDYIEAHGTGTQAGDPVEVNAIGKFLKAMGQPRTRYIGSVKTNIGHLEAGAGVIGVIKVLLMMKHNTIVPSLHCKKVNPLIDLENLGLIVPQSLVEWESKDKMACCNSFGFGGTNSHVVLQTFHKEKNLVIETRSSNVVCFSGKTKQSLIGSMKMIREMDFLGMVDGPQDEKSEENLLTNIAYVSSVKRTHYVFRKAFVVDKIPDLRHSISFCLEQKLQHDFSRRRHVVFVFCGMGTTRPGMCLQMMKEFPVFKETMLRVDAILKEIIKTDPWSLVDRLSKEDPSTDPVLSPIAVFACQVALVTLWKSLGVTPACVLGQSVGEVAAAYTAGCLSLETAVKVIYYRSKVLAQVAGGQMKVIKNCSVEKIREILQVFDKATIALEYSPVSCAVSADSDTMAKIHQSLAPHLYSEDKRVQLIPLNVPVAYHSQFVESCQPELASVLDNIEAKSPKIPYISAVTGEKMTSAPGQGYWVNHLRKPVLFGKAVQTARKESPTNTVFVEIGPISVLKAHLKDIFPTEDIPLIQSMYSSSETKVFLQSVASLYELGVEVTWAALYNGSHDIVDIPRYVFDKKISLNRSTARALIPSGTQQVSHHPYLSRMPNTNDFKITLSTVTTSFVYDHRVKNHVLVPGAVYVEAGLEVALHLRYDPHNQAVVSVDFMSHVSANSGEFMELDLKSDTDLNTGNKQHLGVSVRKGERVIAIVHIEWQPLLPTTQRTINLQHIRDKCTVCVQKNKIYFSLKRLGFEYGKTFSLLEKAYRGEGECLAQIKVISEVSKDFVSTTIHPCVLDVMFQSVVVINDNEENSHLQLLADTVKRLKVFGAMETVMYVHSRFIRDDGKRSSYKLTLLSTKGLVLATVEEFILIRINVEDHCGLPMLMAMHWSRVCKMWDVDTRISEHAFILHTKQSPGITEGKNVTCLRLSDHARDWDEIYDEVKTVMQDAACAPAIVVVCDTEFSENVNCDDLDLLVLNTCGAVHSVLRLARDLNFKMPVYICTNGAWPTVGSCEQIQVNPAGTCVWGMMRTAQAENLYPHLVTVDLHIPAKHLTSQFLSLMALNLSSSHELRDNSEVLITTKAVYVNRINRVDRHTTVPLLRDLPFDLDEHFLVVSNEAEVLSNAFAVKISAPMDMNTCNVTITADSFALPSPYLTKSPIVYNKNIAGPNKYLVFALETIGQLNQGDNTVIVSCCPVKAGRRVSVPIETIVPASLIPDYRAGDLTKLVLLFALSERVSTDDITILTSDNHVGLARVMKMKLETDNRTRVVNVEEARNLKSATIQSETVVSFILLDSDVISTLVGQWSNAKRLVTCDALITPEAIAYLAYMFPEVDIQSVDTQLLFKPYKLKHFVVEVKSWLKEQYKEKLSRISRYMHSFEKAYVANSEICENMLSRMLSFTELNLRNTTVKVDSQNMFHGNSVYIVVGGLQGLGWIVVKFLARNGAKNIAIIQRRTPSADHCSNIAGVCSQFHVIIHVFQADVTITKSVEEVLYRVGERFANAALKGIFFGAAAVDDGAFPSMNRDRFDKALAPKVKGAWNFHLLTKHLPLDFFVMHSSAESVLGYQGQANYSAGNAFLDGLAYYRRHLGLPAQSFSWGPLATGLLDNKEDAQRKLESKGFYLMSEAEIDKSLSPLLMLNWPHCAPIKLDEKQYFARLKASGIQHIIKRFQFSVSLDVTTPNFDNIDVAAAKTKDPAARLELYRSYVRQLASRILTVDQSQVTLDTNLTDLGLDSVSSTMLIDQIYRDTNIRLSAVILISGEATVGNIAQTLTDNSDSSSET</sequence>
<dbReference type="Pfam" id="PF02801">
    <property type="entry name" value="Ketoacyl-synt_C"/>
    <property type="match status" value="1"/>
</dbReference>
<dbReference type="PROSITE" id="PS50075">
    <property type="entry name" value="CARRIER"/>
    <property type="match status" value="1"/>
</dbReference>
<dbReference type="InterPro" id="IPR042104">
    <property type="entry name" value="PKS_dehydratase_sf"/>
</dbReference>
<dbReference type="Pfam" id="PF00109">
    <property type="entry name" value="ketoacyl-synt"/>
    <property type="match status" value="2"/>
</dbReference>
<dbReference type="Gene3D" id="3.10.129.110">
    <property type="entry name" value="Polyketide synthase dehydratase"/>
    <property type="match status" value="1"/>
</dbReference>
<dbReference type="PANTHER" id="PTHR43775:SF37">
    <property type="entry name" value="SI:DKEY-61P9.11"/>
    <property type="match status" value="1"/>
</dbReference>
<accession>A0A2T7P1V7</accession>
<feature type="active site" description="Proton donor; for dehydratase activity" evidence="4">
    <location>
        <position position="1140"/>
    </location>
</feature>
<feature type="region of interest" description="C-terminal hotdog fold" evidence="4">
    <location>
        <begin position="1079"/>
        <end position="1223"/>
    </location>
</feature>
<dbReference type="CDD" id="cd00833">
    <property type="entry name" value="PKS"/>
    <property type="match status" value="1"/>
</dbReference>
<dbReference type="GO" id="GO:0006633">
    <property type="term" value="P:fatty acid biosynthetic process"/>
    <property type="evidence" value="ECO:0007669"/>
    <property type="project" value="TreeGrafter"/>
</dbReference>
<protein>
    <submittedName>
        <fullName evidence="8">Uncharacterized protein</fullName>
    </submittedName>
</protein>
<dbReference type="Pfam" id="PF00550">
    <property type="entry name" value="PP-binding"/>
    <property type="match status" value="1"/>
</dbReference>
<dbReference type="Gene3D" id="3.30.70.250">
    <property type="entry name" value="Malonyl-CoA ACP transacylase, ACP-binding"/>
    <property type="match status" value="1"/>
</dbReference>
<gene>
    <name evidence="8" type="ORF">C0Q70_12559</name>
</gene>
<dbReference type="InterPro" id="IPR032821">
    <property type="entry name" value="PKS_assoc"/>
</dbReference>
<evidence type="ECO:0000256" key="1">
    <source>
        <dbReference type="ARBA" id="ARBA00022450"/>
    </source>
</evidence>
<name>A0A2T7P1V7_POMCA</name>
<dbReference type="GO" id="GO:0004312">
    <property type="term" value="F:fatty acid synthase activity"/>
    <property type="evidence" value="ECO:0007669"/>
    <property type="project" value="TreeGrafter"/>
</dbReference>
<dbReference type="SUPFAM" id="SSF51735">
    <property type="entry name" value="NAD(P)-binding Rossmann-fold domains"/>
    <property type="match status" value="2"/>
</dbReference>
<dbReference type="Proteomes" id="UP000245119">
    <property type="component" value="Linkage Group LG7"/>
</dbReference>
<dbReference type="PROSITE" id="PS52019">
    <property type="entry name" value="PKS_MFAS_DH"/>
    <property type="match status" value="1"/>
</dbReference>
<dbReference type="Gene3D" id="3.40.50.720">
    <property type="entry name" value="NAD(P)-binding Rossmann-like Domain"/>
    <property type="match status" value="2"/>
</dbReference>
<dbReference type="InterPro" id="IPR049551">
    <property type="entry name" value="PKS_DH_C"/>
</dbReference>
<dbReference type="EMBL" id="PZQS01000007">
    <property type="protein sequence ID" value="PVD27401.1"/>
    <property type="molecule type" value="Genomic_DNA"/>
</dbReference>
<reference evidence="8 9" key="1">
    <citation type="submission" date="2018-04" db="EMBL/GenBank/DDBJ databases">
        <title>The genome of golden apple snail Pomacea canaliculata provides insight into stress tolerance and invasive adaptation.</title>
        <authorList>
            <person name="Liu C."/>
            <person name="Liu B."/>
            <person name="Ren Y."/>
            <person name="Zhang Y."/>
            <person name="Wang H."/>
            <person name="Li S."/>
            <person name="Jiang F."/>
            <person name="Yin L."/>
            <person name="Zhang G."/>
            <person name="Qian W."/>
            <person name="Fan W."/>
        </authorList>
    </citation>
    <scope>NUCLEOTIDE SEQUENCE [LARGE SCALE GENOMIC DNA]</scope>
    <source>
        <strain evidence="8">SZHN2017</strain>
        <tissue evidence="8">Muscle</tissue>
    </source>
</reference>
<evidence type="ECO:0000256" key="3">
    <source>
        <dbReference type="ARBA" id="ARBA00022679"/>
    </source>
</evidence>
<dbReference type="InterPro" id="IPR016039">
    <property type="entry name" value="Thiolase-like"/>
</dbReference>
<evidence type="ECO:0000259" key="5">
    <source>
        <dbReference type="PROSITE" id="PS50075"/>
    </source>
</evidence>
<evidence type="ECO:0000313" key="9">
    <source>
        <dbReference type="Proteomes" id="UP000245119"/>
    </source>
</evidence>
<dbReference type="Pfam" id="PF00698">
    <property type="entry name" value="Acyl_transf_1"/>
    <property type="match status" value="1"/>
</dbReference>
<organism evidence="8 9">
    <name type="scientific">Pomacea canaliculata</name>
    <name type="common">Golden apple snail</name>
    <dbReference type="NCBI Taxonomy" id="400727"/>
    <lineage>
        <taxon>Eukaryota</taxon>
        <taxon>Metazoa</taxon>
        <taxon>Spiralia</taxon>
        <taxon>Lophotrochozoa</taxon>
        <taxon>Mollusca</taxon>
        <taxon>Gastropoda</taxon>
        <taxon>Caenogastropoda</taxon>
        <taxon>Architaenioglossa</taxon>
        <taxon>Ampullarioidea</taxon>
        <taxon>Ampullariidae</taxon>
        <taxon>Pomacea</taxon>
    </lineage>
</organism>
<keyword evidence="9" id="KW-1185">Reference proteome</keyword>
<dbReference type="InterPro" id="IPR057326">
    <property type="entry name" value="KR_dom"/>
</dbReference>
<feature type="region of interest" description="N-terminal hotdog fold" evidence="4">
    <location>
        <begin position="940"/>
        <end position="1061"/>
    </location>
</feature>
<evidence type="ECO:0000313" key="8">
    <source>
        <dbReference type="EMBL" id="PVD27401.1"/>
    </source>
</evidence>
<feature type="active site" description="Proton acceptor; for dehydratase activity" evidence="4">
    <location>
        <position position="972"/>
    </location>
</feature>
<dbReference type="PROSITE" id="PS00012">
    <property type="entry name" value="PHOSPHOPANTETHEINE"/>
    <property type="match status" value="1"/>
</dbReference>
<dbReference type="InterPro" id="IPR001227">
    <property type="entry name" value="Ac_transferase_dom_sf"/>
</dbReference>
<dbReference type="InterPro" id="IPR036291">
    <property type="entry name" value="NAD(P)-bd_dom_sf"/>
</dbReference>
<dbReference type="OrthoDB" id="329835at2759"/>
<feature type="domain" description="Carrier" evidence="5">
    <location>
        <begin position="2045"/>
        <end position="2120"/>
    </location>
</feature>
<dbReference type="InterPro" id="IPR009081">
    <property type="entry name" value="PP-bd_ACP"/>
</dbReference>
<evidence type="ECO:0000259" key="6">
    <source>
        <dbReference type="PROSITE" id="PS52004"/>
    </source>
</evidence>
<dbReference type="InterPro" id="IPR006162">
    <property type="entry name" value="Ppantetheine_attach_site"/>
</dbReference>